<gene>
    <name evidence="18" type="ORF">B0H63DRAFT_500505</name>
</gene>
<dbReference type="GO" id="GO:0004497">
    <property type="term" value="F:monooxygenase activity"/>
    <property type="evidence" value="ECO:0007669"/>
    <property type="project" value="UniProtKB-KW"/>
</dbReference>
<protein>
    <recommendedName>
        <fullName evidence="15">lytic cellulose monooxygenase (C4-dehydrogenating)</fullName>
        <ecNumber evidence="15">1.14.99.56</ecNumber>
    </recommendedName>
</protein>
<dbReference type="PANTHER" id="PTHR33353:SF3">
    <property type="entry name" value="ENDOGLUCANASE II"/>
    <property type="match status" value="1"/>
</dbReference>
<keyword evidence="6" id="KW-0136">Cellulose degradation</keyword>
<evidence type="ECO:0000256" key="16">
    <source>
        <dbReference type="SAM" id="SignalP"/>
    </source>
</evidence>
<evidence type="ECO:0000313" key="19">
    <source>
        <dbReference type="Proteomes" id="UP001285441"/>
    </source>
</evidence>
<dbReference type="InterPro" id="IPR005103">
    <property type="entry name" value="AA9_LPMO"/>
</dbReference>
<keyword evidence="11" id="KW-0119">Carbohydrate metabolism</keyword>
<comment type="caution">
    <text evidence="18">The sequence shown here is derived from an EMBL/GenBank/DDBJ whole genome shotgun (WGS) entry which is preliminary data.</text>
</comment>
<dbReference type="Proteomes" id="UP001285441">
    <property type="component" value="Unassembled WGS sequence"/>
</dbReference>
<evidence type="ECO:0000256" key="3">
    <source>
        <dbReference type="ARBA" id="ARBA00022525"/>
    </source>
</evidence>
<evidence type="ECO:0000256" key="1">
    <source>
        <dbReference type="ARBA" id="ARBA00001973"/>
    </source>
</evidence>
<dbReference type="GO" id="GO:0016787">
    <property type="term" value="F:hydrolase activity"/>
    <property type="evidence" value="ECO:0007669"/>
    <property type="project" value="UniProtKB-KW"/>
</dbReference>
<dbReference type="PANTHER" id="PTHR33353">
    <property type="entry name" value="PUTATIVE (AFU_ORTHOLOGUE AFUA_1G12560)-RELATED"/>
    <property type="match status" value="1"/>
</dbReference>
<keyword evidence="4" id="KW-0479">Metal-binding</keyword>
<dbReference type="GO" id="GO:0046872">
    <property type="term" value="F:metal ion binding"/>
    <property type="evidence" value="ECO:0007669"/>
    <property type="project" value="UniProtKB-KW"/>
</dbReference>
<comment type="similarity">
    <text evidence="13">Belongs to the polysaccharide monooxygenase AA9 family.</text>
</comment>
<feature type="signal peptide" evidence="16">
    <location>
        <begin position="1"/>
        <end position="17"/>
    </location>
</feature>
<evidence type="ECO:0000256" key="5">
    <source>
        <dbReference type="ARBA" id="ARBA00022729"/>
    </source>
</evidence>
<keyword evidence="3" id="KW-0964">Secreted</keyword>
<feature type="domain" description="Auxiliary Activity family 9 catalytic" evidence="17">
    <location>
        <begin position="18"/>
        <end position="221"/>
    </location>
</feature>
<evidence type="ECO:0000256" key="7">
    <source>
        <dbReference type="ARBA" id="ARBA00023002"/>
    </source>
</evidence>
<keyword evidence="8" id="KW-0186">Copper</keyword>
<evidence type="ECO:0000256" key="11">
    <source>
        <dbReference type="ARBA" id="ARBA00023277"/>
    </source>
</evidence>
<evidence type="ECO:0000256" key="13">
    <source>
        <dbReference type="ARBA" id="ARBA00044502"/>
    </source>
</evidence>
<evidence type="ECO:0000256" key="9">
    <source>
        <dbReference type="ARBA" id="ARBA00023033"/>
    </source>
</evidence>
<dbReference type="EMBL" id="JAULSW010000003">
    <property type="protein sequence ID" value="KAK3386887.1"/>
    <property type="molecule type" value="Genomic_DNA"/>
</dbReference>
<evidence type="ECO:0000256" key="14">
    <source>
        <dbReference type="ARBA" id="ARBA00045077"/>
    </source>
</evidence>
<keyword evidence="19" id="KW-1185">Reference proteome</keyword>
<reference evidence="18" key="2">
    <citation type="submission" date="2023-06" db="EMBL/GenBank/DDBJ databases">
        <authorList>
            <consortium name="Lawrence Berkeley National Laboratory"/>
            <person name="Haridas S."/>
            <person name="Hensen N."/>
            <person name="Bonometti L."/>
            <person name="Westerberg I."/>
            <person name="Brannstrom I.O."/>
            <person name="Guillou S."/>
            <person name="Cros-Aarteil S."/>
            <person name="Calhoun S."/>
            <person name="Kuo A."/>
            <person name="Mondo S."/>
            <person name="Pangilinan J."/>
            <person name="Riley R."/>
            <person name="LaButti K."/>
            <person name="Andreopoulos B."/>
            <person name="Lipzen A."/>
            <person name="Chen C."/>
            <person name="Yanf M."/>
            <person name="Daum C."/>
            <person name="Ng V."/>
            <person name="Clum A."/>
            <person name="Steindorff A."/>
            <person name="Ohm R."/>
            <person name="Martin F."/>
            <person name="Silar P."/>
            <person name="Natvig D."/>
            <person name="Lalanne C."/>
            <person name="Gautier V."/>
            <person name="Ament-velasquez S.L."/>
            <person name="Kruys A."/>
            <person name="Hutchinson M.I."/>
            <person name="Powell A.J."/>
            <person name="Barry K."/>
            <person name="Miller A.N."/>
            <person name="Grigoriev I.V."/>
            <person name="Debuchy R."/>
            <person name="Gladieux P."/>
            <person name="Thoren M.H."/>
            <person name="Johannesson H."/>
        </authorList>
    </citation>
    <scope>NUCLEOTIDE SEQUENCE</scope>
    <source>
        <strain evidence="18">CBS 232.78</strain>
    </source>
</reference>
<reference evidence="18" key="1">
    <citation type="journal article" date="2023" name="Mol. Phylogenet. Evol.">
        <title>Genome-scale phylogeny and comparative genomics of the fungal order Sordariales.</title>
        <authorList>
            <person name="Hensen N."/>
            <person name="Bonometti L."/>
            <person name="Westerberg I."/>
            <person name="Brannstrom I.O."/>
            <person name="Guillou S."/>
            <person name="Cros-Aarteil S."/>
            <person name="Calhoun S."/>
            <person name="Haridas S."/>
            <person name="Kuo A."/>
            <person name="Mondo S."/>
            <person name="Pangilinan J."/>
            <person name="Riley R."/>
            <person name="LaButti K."/>
            <person name="Andreopoulos B."/>
            <person name="Lipzen A."/>
            <person name="Chen C."/>
            <person name="Yan M."/>
            <person name="Daum C."/>
            <person name="Ng V."/>
            <person name="Clum A."/>
            <person name="Steindorff A."/>
            <person name="Ohm R.A."/>
            <person name="Martin F."/>
            <person name="Silar P."/>
            <person name="Natvig D.O."/>
            <person name="Lalanne C."/>
            <person name="Gautier V."/>
            <person name="Ament-Velasquez S.L."/>
            <person name="Kruys A."/>
            <person name="Hutchinson M.I."/>
            <person name="Powell A.J."/>
            <person name="Barry K."/>
            <person name="Miller A.N."/>
            <person name="Grigoriev I.V."/>
            <person name="Debuchy R."/>
            <person name="Gladieux P."/>
            <person name="Hiltunen Thoren M."/>
            <person name="Johannesson H."/>
        </authorList>
    </citation>
    <scope>NUCLEOTIDE SEQUENCE</scope>
    <source>
        <strain evidence="18">CBS 232.78</strain>
    </source>
</reference>
<keyword evidence="12" id="KW-0624">Polysaccharide degradation</keyword>
<comment type="cofactor">
    <cofactor evidence="1">
        <name>Cu(2+)</name>
        <dbReference type="ChEBI" id="CHEBI:29036"/>
    </cofactor>
</comment>
<proteinExistence type="inferred from homology"/>
<name>A0AAE0U0Z2_9PEZI</name>
<evidence type="ECO:0000256" key="6">
    <source>
        <dbReference type="ARBA" id="ARBA00023001"/>
    </source>
</evidence>
<keyword evidence="9" id="KW-0503">Monooxygenase</keyword>
<evidence type="ECO:0000259" key="17">
    <source>
        <dbReference type="Pfam" id="PF03443"/>
    </source>
</evidence>
<keyword evidence="5 16" id="KW-0732">Signal</keyword>
<dbReference type="InterPro" id="IPR049892">
    <property type="entry name" value="AA9"/>
</dbReference>
<feature type="chain" id="PRO_5042181599" description="lytic cellulose monooxygenase (C4-dehydrogenating)" evidence="16">
    <location>
        <begin position="18"/>
        <end position="231"/>
    </location>
</feature>
<comment type="catalytic activity">
    <reaction evidence="14">
        <text>[(1-&gt;4)-beta-D-glucosyl]n+m + reduced acceptor + O2 = 4-dehydro-beta-D-glucosyl-[(1-&gt;4)-beta-D-glucosyl]n-1 + [(1-&gt;4)-beta-D-glucosyl]m + acceptor + H2O.</text>
        <dbReference type="EC" id="1.14.99.56"/>
    </reaction>
</comment>
<dbReference type="GO" id="GO:0030245">
    <property type="term" value="P:cellulose catabolic process"/>
    <property type="evidence" value="ECO:0007669"/>
    <property type="project" value="UniProtKB-KW"/>
</dbReference>
<evidence type="ECO:0000256" key="12">
    <source>
        <dbReference type="ARBA" id="ARBA00023326"/>
    </source>
</evidence>
<dbReference type="Pfam" id="PF03443">
    <property type="entry name" value="AA9"/>
    <property type="match status" value="1"/>
</dbReference>
<sequence>MLPQIALILGAALTASAHYTLPKVFASGGSGADWQYVRKADNWQSNGFVGSVTSEQIRCFQSTTAGASAVLNVTAGSSVTYGVSPNAYHPGPMQFYLARVPDGQDVKTWKGDGAVWFKIAHEQPNFGAQLTWPSNGKGAFPVTIPKCIKSGFYLLRGEHIGLHAASTSGGAQFYISCAQLGITGGGSTEPADSYKVAFPGAYKASDPGIMININYPVPTSYKNPGPSVFSC</sequence>
<comment type="subcellular location">
    <subcellularLocation>
        <location evidence="2">Secreted</location>
    </subcellularLocation>
</comment>
<keyword evidence="18" id="KW-0378">Hydrolase</keyword>
<dbReference type="Gene3D" id="2.70.50.70">
    <property type="match status" value="1"/>
</dbReference>
<dbReference type="EC" id="1.14.99.56" evidence="15"/>
<evidence type="ECO:0000313" key="18">
    <source>
        <dbReference type="EMBL" id="KAK3386887.1"/>
    </source>
</evidence>
<dbReference type="CDD" id="cd21175">
    <property type="entry name" value="LPMO_AA9"/>
    <property type="match status" value="1"/>
</dbReference>
<evidence type="ECO:0000256" key="8">
    <source>
        <dbReference type="ARBA" id="ARBA00023008"/>
    </source>
</evidence>
<evidence type="ECO:0000256" key="10">
    <source>
        <dbReference type="ARBA" id="ARBA00023157"/>
    </source>
</evidence>
<accession>A0AAE0U0Z2</accession>
<organism evidence="18 19">
    <name type="scientific">Podospora didyma</name>
    <dbReference type="NCBI Taxonomy" id="330526"/>
    <lineage>
        <taxon>Eukaryota</taxon>
        <taxon>Fungi</taxon>
        <taxon>Dikarya</taxon>
        <taxon>Ascomycota</taxon>
        <taxon>Pezizomycotina</taxon>
        <taxon>Sordariomycetes</taxon>
        <taxon>Sordariomycetidae</taxon>
        <taxon>Sordariales</taxon>
        <taxon>Podosporaceae</taxon>
        <taxon>Podospora</taxon>
    </lineage>
</organism>
<keyword evidence="7" id="KW-0560">Oxidoreductase</keyword>
<evidence type="ECO:0000256" key="15">
    <source>
        <dbReference type="ARBA" id="ARBA00047174"/>
    </source>
</evidence>
<evidence type="ECO:0000256" key="4">
    <source>
        <dbReference type="ARBA" id="ARBA00022723"/>
    </source>
</evidence>
<evidence type="ECO:0000256" key="2">
    <source>
        <dbReference type="ARBA" id="ARBA00004613"/>
    </source>
</evidence>
<keyword evidence="10" id="KW-1015">Disulfide bond</keyword>
<dbReference type="GO" id="GO:0005576">
    <property type="term" value="C:extracellular region"/>
    <property type="evidence" value="ECO:0007669"/>
    <property type="project" value="UniProtKB-SubCell"/>
</dbReference>
<dbReference type="AlphaFoldDB" id="A0AAE0U0Z2"/>